<evidence type="ECO:0000313" key="2">
    <source>
        <dbReference type="Proteomes" id="UP000297245"/>
    </source>
</evidence>
<proteinExistence type="predicted"/>
<reference evidence="1 2" key="1">
    <citation type="journal article" date="2019" name="Nat. Ecol. Evol.">
        <title>Megaphylogeny resolves global patterns of mushroom evolution.</title>
        <authorList>
            <person name="Varga T."/>
            <person name="Krizsan K."/>
            <person name="Foldi C."/>
            <person name="Dima B."/>
            <person name="Sanchez-Garcia M."/>
            <person name="Sanchez-Ramirez S."/>
            <person name="Szollosi G.J."/>
            <person name="Szarkandi J.G."/>
            <person name="Papp V."/>
            <person name="Albert L."/>
            <person name="Andreopoulos W."/>
            <person name="Angelini C."/>
            <person name="Antonin V."/>
            <person name="Barry K.W."/>
            <person name="Bougher N.L."/>
            <person name="Buchanan P."/>
            <person name="Buyck B."/>
            <person name="Bense V."/>
            <person name="Catcheside P."/>
            <person name="Chovatia M."/>
            <person name="Cooper J."/>
            <person name="Damon W."/>
            <person name="Desjardin D."/>
            <person name="Finy P."/>
            <person name="Geml J."/>
            <person name="Haridas S."/>
            <person name="Hughes K."/>
            <person name="Justo A."/>
            <person name="Karasinski D."/>
            <person name="Kautmanova I."/>
            <person name="Kiss B."/>
            <person name="Kocsube S."/>
            <person name="Kotiranta H."/>
            <person name="LaButti K.M."/>
            <person name="Lechner B.E."/>
            <person name="Liimatainen K."/>
            <person name="Lipzen A."/>
            <person name="Lukacs Z."/>
            <person name="Mihaltcheva S."/>
            <person name="Morgado L.N."/>
            <person name="Niskanen T."/>
            <person name="Noordeloos M.E."/>
            <person name="Ohm R.A."/>
            <person name="Ortiz-Santana B."/>
            <person name="Ovrebo C."/>
            <person name="Racz N."/>
            <person name="Riley R."/>
            <person name="Savchenko A."/>
            <person name="Shiryaev A."/>
            <person name="Soop K."/>
            <person name="Spirin V."/>
            <person name="Szebenyi C."/>
            <person name="Tomsovsky M."/>
            <person name="Tulloss R.E."/>
            <person name="Uehling J."/>
            <person name="Grigoriev I.V."/>
            <person name="Vagvolgyi C."/>
            <person name="Papp T."/>
            <person name="Martin F.M."/>
            <person name="Miettinen O."/>
            <person name="Hibbett D.S."/>
            <person name="Nagy L.G."/>
        </authorList>
    </citation>
    <scope>NUCLEOTIDE SEQUENCE [LARGE SCALE GENOMIC DNA]</scope>
    <source>
        <strain evidence="1 2">CBS 962.96</strain>
    </source>
</reference>
<dbReference type="AlphaFoldDB" id="A0A4S8M5N1"/>
<keyword evidence="2" id="KW-1185">Reference proteome</keyword>
<protein>
    <submittedName>
        <fullName evidence="1">Uncharacterized protein</fullName>
    </submittedName>
</protein>
<dbReference type="Proteomes" id="UP000297245">
    <property type="component" value="Unassembled WGS sequence"/>
</dbReference>
<gene>
    <name evidence="1" type="ORF">K435DRAFT_796604</name>
</gene>
<accession>A0A4S8M5N1</accession>
<evidence type="ECO:0000313" key="1">
    <source>
        <dbReference type="EMBL" id="THU97301.1"/>
    </source>
</evidence>
<organism evidence="1 2">
    <name type="scientific">Dendrothele bispora (strain CBS 962.96)</name>
    <dbReference type="NCBI Taxonomy" id="1314807"/>
    <lineage>
        <taxon>Eukaryota</taxon>
        <taxon>Fungi</taxon>
        <taxon>Dikarya</taxon>
        <taxon>Basidiomycota</taxon>
        <taxon>Agaricomycotina</taxon>
        <taxon>Agaricomycetes</taxon>
        <taxon>Agaricomycetidae</taxon>
        <taxon>Agaricales</taxon>
        <taxon>Agaricales incertae sedis</taxon>
        <taxon>Dendrothele</taxon>
    </lineage>
</organism>
<dbReference type="EMBL" id="ML179158">
    <property type="protein sequence ID" value="THU97301.1"/>
    <property type="molecule type" value="Genomic_DNA"/>
</dbReference>
<name>A0A4S8M5N1_DENBC</name>
<sequence>MSLINLLSDKTLFIGDVLRSGLGCDDGFELGIGIFKELVIETEGGVPSFLILFSSQRSNDSVLDPKPCPHLASRTMFKLLDDAQALVGSALVNPSGWSIRRFRRLGDVGSGRNSKKKKWRKGVTKTRGVTETMITRIVPRRQIWTALGSCARSDEKER</sequence>